<proteinExistence type="predicted"/>
<gene>
    <name evidence="2" type="ORF">XELAEV_18012273mg</name>
</gene>
<dbReference type="Proteomes" id="UP000694892">
    <property type="component" value="Chromosome 2L"/>
</dbReference>
<name>A0A974HXZ4_XENLA</name>
<evidence type="ECO:0000313" key="2">
    <source>
        <dbReference type="EMBL" id="OCT94592.1"/>
    </source>
</evidence>
<protein>
    <recommendedName>
        <fullName evidence="1">Fanconi Anaemia group E protein C-terminal domain-containing protein</fullName>
    </recommendedName>
</protein>
<dbReference type="PANTHER" id="PTHR32094">
    <property type="entry name" value="FANCONI ANEMIA GROUP E PROTEIN"/>
    <property type="match status" value="1"/>
</dbReference>
<dbReference type="GO" id="GO:0036297">
    <property type="term" value="P:interstrand cross-link repair"/>
    <property type="evidence" value="ECO:0007669"/>
    <property type="project" value="InterPro"/>
</dbReference>
<dbReference type="AlphaFoldDB" id="A0A974HXZ4"/>
<organism evidence="2 3">
    <name type="scientific">Xenopus laevis</name>
    <name type="common">African clawed frog</name>
    <dbReference type="NCBI Taxonomy" id="8355"/>
    <lineage>
        <taxon>Eukaryota</taxon>
        <taxon>Metazoa</taxon>
        <taxon>Chordata</taxon>
        <taxon>Craniata</taxon>
        <taxon>Vertebrata</taxon>
        <taxon>Euteleostomi</taxon>
        <taxon>Amphibia</taxon>
        <taxon>Batrachia</taxon>
        <taxon>Anura</taxon>
        <taxon>Pipoidea</taxon>
        <taxon>Pipidae</taxon>
        <taxon>Xenopodinae</taxon>
        <taxon>Xenopus</taxon>
        <taxon>Xenopus</taxon>
    </lineage>
</organism>
<dbReference type="InterPro" id="IPR039685">
    <property type="entry name" value="FANCE"/>
</dbReference>
<dbReference type="EMBL" id="CM004468">
    <property type="protein sequence ID" value="OCT94592.1"/>
    <property type="molecule type" value="Genomic_DNA"/>
</dbReference>
<dbReference type="InterPro" id="IPR021025">
    <property type="entry name" value="Fanconi_anaemia_gr_E_prot_C"/>
</dbReference>
<feature type="domain" description="Fanconi Anaemia group E protein C-terminal" evidence="1">
    <location>
        <begin position="20"/>
        <end position="89"/>
    </location>
</feature>
<dbReference type="GO" id="GO:0043240">
    <property type="term" value="C:Fanconi anaemia nuclear complex"/>
    <property type="evidence" value="ECO:0007669"/>
    <property type="project" value="InterPro"/>
</dbReference>
<sequence length="94" mass="10567">MSTYFANSDFLFSHSKAVISCSEFELLLISLCQSADNLSKSVLFSKLLMAIMRKNQSLILPSHLVLLSNAIHCNQTFLKKSLQGAFKRLQQNIT</sequence>
<evidence type="ECO:0000259" key="1">
    <source>
        <dbReference type="Pfam" id="PF11510"/>
    </source>
</evidence>
<dbReference type="Pfam" id="PF11510">
    <property type="entry name" value="FA_FANCE"/>
    <property type="match status" value="1"/>
</dbReference>
<dbReference type="PANTHER" id="PTHR32094:SF5">
    <property type="entry name" value="FANCONI ANEMIA GROUP E PROTEIN"/>
    <property type="match status" value="1"/>
</dbReference>
<accession>A0A974HXZ4</accession>
<reference evidence="3" key="1">
    <citation type="journal article" date="2016" name="Nature">
        <title>Genome evolution in the allotetraploid frog Xenopus laevis.</title>
        <authorList>
            <person name="Session A.M."/>
            <person name="Uno Y."/>
            <person name="Kwon T."/>
            <person name="Chapman J.A."/>
            <person name="Toyoda A."/>
            <person name="Takahashi S."/>
            <person name="Fukui A."/>
            <person name="Hikosaka A."/>
            <person name="Suzuki A."/>
            <person name="Kondo M."/>
            <person name="van Heeringen S.J."/>
            <person name="Quigley I."/>
            <person name="Heinz S."/>
            <person name="Ogino H."/>
            <person name="Ochi H."/>
            <person name="Hellsten U."/>
            <person name="Lyons J.B."/>
            <person name="Simakov O."/>
            <person name="Putnam N."/>
            <person name="Stites J."/>
            <person name="Kuroki Y."/>
            <person name="Tanaka T."/>
            <person name="Michiue T."/>
            <person name="Watanabe M."/>
            <person name="Bogdanovic O."/>
            <person name="Lister R."/>
            <person name="Georgiou G."/>
            <person name="Paranjpe S.S."/>
            <person name="van Kruijsbergen I."/>
            <person name="Shu S."/>
            <person name="Carlson J."/>
            <person name="Kinoshita T."/>
            <person name="Ohta Y."/>
            <person name="Mawaribuchi S."/>
            <person name="Jenkins J."/>
            <person name="Grimwood J."/>
            <person name="Schmutz J."/>
            <person name="Mitros T."/>
            <person name="Mozaffari S.V."/>
            <person name="Suzuki Y."/>
            <person name="Haramoto Y."/>
            <person name="Yamamoto T.S."/>
            <person name="Takagi C."/>
            <person name="Heald R."/>
            <person name="Miller K."/>
            <person name="Haudenschild C."/>
            <person name="Kitzman J."/>
            <person name="Nakayama T."/>
            <person name="Izutsu Y."/>
            <person name="Robert J."/>
            <person name="Fortriede J."/>
            <person name="Burns K."/>
            <person name="Lotay V."/>
            <person name="Karimi K."/>
            <person name="Yasuoka Y."/>
            <person name="Dichmann D.S."/>
            <person name="Flajnik M.F."/>
            <person name="Houston D.W."/>
            <person name="Shendure J."/>
            <person name="DuPasquier L."/>
            <person name="Vize P.D."/>
            <person name="Zorn A.M."/>
            <person name="Ito M."/>
            <person name="Marcotte E.M."/>
            <person name="Wallingford J.B."/>
            <person name="Ito Y."/>
            <person name="Asashima M."/>
            <person name="Ueno N."/>
            <person name="Matsuda Y."/>
            <person name="Veenstra G.J."/>
            <person name="Fujiyama A."/>
            <person name="Harland R.M."/>
            <person name="Taira M."/>
            <person name="Rokhsar D.S."/>
        </authorList>
    </citation>
    <scope>NUCLEOTIDE SEQUENCE [LARGE SCALE GENOMIC DNA]</scope>
    <source>
        <strain evidence="3">J</strain>
    </source>
</reference>
<dbReference type="Gene3D" id="1.25.40.480">
    <property type="match status" value="1"/>
</dbReference>
<evidence type="ECO:0000313" key="3">
    <source>
        <dbReference type="Proteomes" id="UP000694892"/>
    </source>
</evidence>